<gene>
    <name evidence="4" type="ORF">EPD60_07550</name>
    <name evidence="3" type="ORF">EPD60_07840</name>
    <name evidence="2" type="ORF">EPD60_07900</name>
</gene>
<evidence type="ECO:0000313" key="4">
    <source>
        <dbReference type="EMBL" id="TCJ16587.1"/>
    </source>
</evidence>
<evidence type="ECO:0000313" key="3">
    <source>
        <dbReference type="EMBL" id="TCJ15684.1"/>
    </source>
</evidence>
<dbReference type="InterPro" id="IPR037883">
    <property type="entry name" value="Knr4/Smi1-like_sf"/>
</dbReference>
<accession>A0A4R1BHD9</accession>
<proteinExistence type="predicted"/>
<feature type="domain" description="Knr4/Smi1-like" evidence="1">
    <location>
        <begin position="43"/>
        <end position="165"/>
    </location>
</feature>
<name>A0A4R1BHD9_9BACT</name>
<comment type="caution">
    <text evidence="4">The sequence shown here is derived from an EMBL/GenBank/DDBJ whole genome shotgun (WGS) entry which is preliminary data.</text>
</comment>
<evidence type="ECO:0000313" key="2">
    <source>
        <dbReference type="EMBL" id="TCJ15267.1"/>
    </source>
</evidence>
<protein>
    <submittedName>
        <fullName evidence="4">SMI1/KNR4 family protein</fullName>
    </submittedName>
</protein>
<dbReference type="RefSeq" id="WP_131448455.1">
    <property type="nucleotide sequence ID" value="NZ_SJZI01000011.1"/>
</dbReference>
<dbReference type="Proteomes" id="UP000295334">
    <property type="component" value="Unassembled WGS sequence"/>
</dbReference>
<dbReference type="Pfam" id="PF09346">
    <property type="entry name" value="SMI1_KNR4"/>
    <property type="match status" value="1"/>
</dbReference>
<reference evidence="4 5" key="1">
    <citation type="submission" date="2019-03" db="EMBL/GenBank/DDBJ databases">
        <authorList>
            <person name="Kim M.K.M."/>
        </authorList>
    </citation>
    <scope>NUCLEOTIDE SEQUENCE [LARGE SCALE GENOMIC DNA]</scope>
    <source>
        <strain evidence="4 5">17J68-12</strain>
    </source>
</reference>
<dbReference type="EMBL" id="SJZI01000024">
    <property type="protein sequence ID" value="TCJ15684.1"/>
    <property type="molecule type" value="Genomic_DNA"/>
</dbReference>
<dbReference type="OrthoDB" id="1030979at2"/>
<keyword evidence="5" id="KW-1185">Reference proteome</keyword>
<dbReference type="InterPro" id="IPR018958">
    <property type="entry name" value="Knr4/Smi1-like_dom"/>
</dbReference>
<evidence type="ECO:0000313" key="5">
    <source>
        <dbReference type="Proteomes" id="UP000295334"/>
    </source>
</evidence>
<evidence type="ECO:0000259" key="1">
    <source>
        <dbReference type="Pfam" id="PF09346"/>
    </source>
</evidence>
<dbReference type="Gene3D" id="3.40.1580.10">
    <property type="entry name" value="SMI1/KNR4-like"/>
    <property type="match status" value="1"/>
</dbReference>
<organism evidence="4 5">
    <name type="scientific">Flaviaesturariibacter flavus</name>
    <dbReference type="NCBI Taxonomy" id="2502780"/>
    <lineage>
        <taxon>Bacteria</taxon>
        <taxon>Pseudomonadati</taxon>
        <taxon>Bacteroidota</taxon>
        <taxon>Chitinophagia</taxon>
        <taxon>Chitinophagales</taxon>
        <taxon>Chitinophagaceae</taxon>
        <taxon>Flaviaestuariibacter</taxon>
    </lineage>
</organism>
<dbReference type="SUPFAM" id="SSF160631">
    <property type="entry name" value="SMI1/KNR4-like"/>
    <property type="match status" value="1"/>
</dbReference>
<sequence length="195" mass="21996">MTFIELIESYGINGTKVLPDGTRLISHAPHVAEEAWLHSVYPPLKESEAIELEHALGRSIPIAYRSFLCTVSNGLKVFSGSLSLDGLRKSEGRRIENAWQPFSIITSNVDERVDDAMNEDFFIGGYDWDGSLVYLKSSEERVFRCSRESVEPLNTWENFKTYINEECNRLSRLFDANGKLIESDSPTCPIPVAES</sequence>
<dbReference type="EMBL" id="SJZI01000030">
    <property type="protein sequence ID" value="TCJ15267.1"/>
    <property type="molecule type" value="Genomic_DNA"/>
</dbReference>
<dbReference type="EMBL" id="SJZI01000011">
    <property type="protein sequence ID" value="TCJ16587.1"/>
    <property type="molecule type" value="Genomic_DNA"/>
</dbReference>
<dbReference type="AlphaFoldDB" id="A0A4R1BHD9"/>